<feature type="domain" description="Up-regulated during septation protein 1" evidence="3">
    <location>
        <begin position="103"/>
        <end position="218"/>
    </location>
</feature>
<evidence type="ECO:0000256" key="1">
    <source>
        <dbReference type="SAM" id="Coils"/>
    </source>
</evidence>
<evidence type="ECO:0000313" key="4">
    <source>
        <dbReference type="EMBL" id="KAF2404856.1"/>
    </source>
</evidence>
<sequence>MKETAVKETPVKECVAKEVATPAKEMSTPAGKDTPTPAGKDETPGSIMERPRPKGVRRKAGSASGSSDGRASPSGTPDSPALPRGLRPQAASVAMSQAEKEGLRQQAFGQADQFEVLGAKEVAAMSRELRALDERCEYLRKTYKSLRAGRQKLHGRLIGYLKSETLVFSREGLLRQQEALLELDRSIDDWIFKLERAENRRLRLRQKILEHVAAAMALNTLPEAQAQATPPGSPVRVISPAPLRIDRRGVESIKVYADGQVLSLFSDIEQAVNQMCEAVG</sequence>
<evidence type="ECO:0000313" key="5">
    <source>
        <dbReference type="Proteomes" id="UP000799640"/>
    </source>
</evidence>
<evidence type="ECO:0000259" key="3">
    <source>
        <dbReference type="Pfam" id="PF15456"/>
    </source>
</evidence>
<accession>A0A6G1I9R5</accession>
<feature type="compositionally biased region" description="Basic and acidic residues" evidence="2">
    <location>
        <begin position="1"/>
        <end position="16"/>
    </location>
</feature>
<gene>
    <name evidence="4" type="ORF">EJ06DRAFT_525426</name>
</gene>
<dbReference type="EMBL" id="ML996687">
    <property type="protein sequence ID" value="KAF2404856.1"/>
    <property type="molecule type" value="Genomic_DNA"/>
</dbReference>
<dbReference type="Pfam" id="PF15456">
    <property type="entry name" value="Uds1"/>
    <property type="match status" value="1"/>
</dbReference>
<proteinExistence type="predicted"/>
<feature type="region of interest" description="Disordered" evidence="2">
    <location>
        <begin position="1"/>
        <end position="98"/>
    </location>
</feature>
<name>A0A6G1I9R5_9PEZI</name>
<dbReference type="AlphaFoldDB" id="A0A6G1I9R5"/>
<organism evidence="4 5">
    <name type="scientific">Trichodelitschia bisporula</name>
    <dbReference type="NCBI Taxonomy" id="703511"/>
    <lineage>
        <taxon>Eukaryota</taxon>
        <taxon>Fungi</taxon>
        <taxon>Dikarya</taxon>
        <taxon>Ascomycota</taxon>
        <taxon>Pezizomycotina</taxon>
        <taxon>Dothideomycetes</taxon>
        <taxon>Dothideomycetes incertae sedis</taxon>
        <taxon>Phaeotrichales</taxon>
        <taxon>Phaeotrichaceae</taxon>
        <taxon>Trichodelitschia</taxon>
    </lineage>
</organism>
<evidence type="ECO:0000256" key="2">
    <source>
        <dbReference type="SAM" id="MobiDB-lite"/>
    </source>
</evidence>
<dbReference type="Proteomes" id="UP000799640">
    <property type="component" value="Unassembled WGS sequence"/>
</dbReference>
<keyword evidence="1" id="KW-0175">Coiled coil</keyword>
<dbReference type="OrthoDB" id="5429395at2759"/>
<feature type="compositionally biased region" description="Low complexity" evidence="2">
    <location>
        <begin position="61"/>
        <end position="75"/>
    </location>
</feature>
<keyword evidence="5" id="KW-1185">Reference proteome</keyword>
<dbReference type="InterPro" id="IPR029191">
    <property type="entry name" value="Uds1"/>
</dbReference>
<feature type="coiled-coil region" evidence="1">
    <location>
        <begin position="187"/>
        <end position="214"/>
    </location>
</feature>
<protein>
    <recommendedName>
        <fullName evidence="3">Up-regulated during septation protein 1 domain-containing protein</fullName>
    </recommendedName>
</protein>
<reference evidence="4" key="1">
    <citation type="journal article" date="2020" name="Stud. Mycol.">
        <title>101 Dothideomycetes genomes: a test case for predicting lifestyles and emergence of pathogens.</title>
        <authorList>
            <person name="Haridas S."/>
            <person name="Albert R."/>
            <person name="Binder M."/>
            <person name="Bloem J."/>
            <person name="Labutti K."/>
            <person name="Salamov A."/>
            <person name="Andreopoulos B."/>
            <person name="Baker S."/>
            <person name="Barry K."/>
            <person name="Bills G."/>
            <person name="Bluhm B."/>
            <person name="Cannon C."/>
            <person name="Castanera R."/>
            <person name="Culley D."/>
            <person name="Daum C."/>
            <person name="Ezra D."/>
            <person name="Gonzalez J."/>
            <person name="Henrissat B."/>
            <person name="Kuo A."/>
            <person name="Liang C."/>
            <person name="Lipzen A."/>
            <person name="Lutzoni F."/>
            <person name="Magnuson J."/>
            <person name="Mondo S."/>
            <person name="Nolan M."/>
            <person name="Ohm R."/>
            <person name="Pangilinan J."/>
            <person name="Park H.-J."/>
            <person name="Ramirez L."/>
            <person name="Alfaro M."/>
            <person name="Sun H."/>
            <person name="Tritt A."/>
            <person name="Yoshinaga Y."/>
            <person name="Zwiers L.-H."/>
            <person name="Turgeon B."/>
            <person name="Goodwin S."/>
            <person name="Spatafora J."/>
            <person name="Crous P."/>
            <person name="Grigoriev I."/>
        </authorList>
    </citation>
    <scope>NUCLEOTIDE SEQUENCE</scope>
    <source>
        <strain evidence="4">CBS 262.69</strain>
    </source>
</reference>